<proteinExistence type="predicted"/>
<dbReference type="EMBL" id="CM023479">
    <property type="protein sequence ID" value="KAH7975234.1"/>
    <property type="molecule type" value="Genomic_DNA"/>
</dbReference>
<keyword evidence="2" id="KW-1185">Reference proteome</keyword>
<evidence type="ECO:0000313" key="2">
    <source>
        <dbReference type="Proteomes" id="UP000821865"/>
    </source>
</evidence>
<dbReference type="Proteomes" id="UP000821865">
    <property type="component" value="Chromosome 10"/>
</dbReference>
<accession>A0ACB8DSS7</accession>
<sequence>MEMTGSCFSNSDPMDSDNDYTVVEGKRLKRKYRRTTKDVSEQRPNVPPTPTYRIAFVPLDVSKNLNSVHRQVVNTYLGNVAPKGINEVRFNTRKNVVTVEVATQAALEKLKTVRILGHIEVRSFIVHSGHTRAGVISDVVIDISDEEFQRLLSSTVKVLDFHRFGRSTSVKLLFEGHTLPDHVKRQLVCLARALLRGSKVLLLDEATSQMDGDTDRLIQATLRESFGNSTLIAIAHRINTVLDYDRLADDMEPESTGVGGMASAIQSLDSTRLLLMAENLLGKLKSRGVDLQAPCSDTLGKTKCWLRWHLPALNDVLWKVCMQVVEHAPGVFTLGSVQGTDVDAVRTDASFLDGGLLLYWLLKHHSCIKRLLLVATAVPLWHFPSLLGRALHASRCIVEVAGLPIDMTESWREMRQCRVLACTLGKLSPGFSCLDLTSLKLDHIAAECIADGIKRSNLRRLYLCGEMSASVTRKLLSAVSSCQSLTSLELTGFKQFSRSCAVVLAAALKRNRTLRRLFVKFVEDDVVGIILTSLKHNKALQEMSLDYSLDFTRSTMWDGLQALRDNRVLKRLKLTDAYFSNSCAMVIAEVLRHNNALEELSLSSNQISDLGARALAKTLQESSSLRRLDISKCRLTAGVVSKFVEAISRNSAVECVELGNVDIPEEWTPTVPLTADVFARLHVSWNGRTLEEWAACLRHEGHRFPRPCLGWNKDANCSGIVQWFSAACVSSASLVELVIECPRLVGADCTEAVVSFLETTHTLKKLIVRPFECNYVFSTAVIKGLARNKTVCEAEFDQTLRAHLDVKAIEALLLANGTLHRLKFRDDSLPSKAPTLLARALEKNFVFLTLEFEHHYARNDMYPIVSVLNRNRSLLNRAVECVLDVARDEQSVRALRLLSATESLLDAITNVSGKSREECRCLVLEAVHHLNSQPSELIVTSGFHEVDEDCDRSSALVCVNSLCI</sequence>
<organism evidence="1 2">
    <name type="scientific">Dermacentor silvarum</name>
    <name type="common">Tick</name>
    <dbReference type="NCBI Taxonomy" id="543639"/>
    <lineage>
        <taxon>Eukaryota</taxon>
        <taxon>Metazoa</taxon>
        <taxon>Ecdysozoa</taxon>
        <taxon>Arthropoda</taxon>
        <taxon>Chelicerata</taxon>
        <taxon>Arachnida</taxon>
        <taxon>Acari</taxon>
        <taxon>Parasitiformes</taxon>
        <taxon>Ixodida</taxon>
        <taxon>Ixodoidea</taxon>
        <taxon>Ixodidae</taxon>
        <taxon>Rhipicephalinae</taxon>
        <taxon>Dermacentor</taxon>
    </lineage>
</organism>
<evidence type="ECO:0000313" key="1">
    <source>
        <dbReference type="EMBL" id="KAH7975234.1"/>
    </source>
</evidence>
<reference evidence="1" key="1">
    <citation type="submission" date="2020-05" db="EMBL/GenBank/DDBJ databases">
        <title>Large-scale comparative analyses of tick genomes elucidate their genetic diversity and vector capacities.</title>
        <authorList>
            <person name="Jia N."/>
            <person name="Wang J."/>
            <person name="Shi W."/>
            <person name="Du L."/>
            <person name="Sun Y."/>
            <person name="Zhan W."/>
            <person name="Jiang J."/>
            <person name="Wang Q."/>
            <person name="Zhang B."/>
            <person name="Ji P."/>
            <person name="Sakyi L.B."/>
            <person name="Cui X."/>
            <person name="Yuan T."/>
            <person name="Jiang B."/>
            <person name="Yang W."/>
            <person name="Lam T.T.-Y."/>
            <person name="Chang Q."/>
            <person name="Ding S."/>
            <person name="Wang X."/>
            <person name="Zhu J."/>
            <person name="Ruan X."/>
            <person name="Zhao L."/>
            <person name="Wei J."/>
            <person name="Que T."/>
            <person name="Du C."/>
            <person name="Cheng J."/>
            <person name="Dai P."/>
            <person name="Han X."/>
            <person name="Huang E."/>
            <person name="Gao Y."/>
            <person name="Liu J."/>
            <person name="Shao H."/>
            <person name="Ye R."/>
            <person name="Li L."/>
            <person name="Wei W."/>
            <person name="Wang X."/>
            <person name="Wang C."/>
            <person name="Yang T."/>
            <person name="Huo Q."/>
            <person name="Li W."/>
            <person name="Guo W."/>
            <person name="Chen H."/>
            <person name="Zhou L."/>
            <person name="Ni X."/>
            <person name="Tian J."/>
            <person name="Zhou Y."/>
            <person name="Sheng Y."/>
            <person name="Liu T."/>
            <person name="Pan Y."/>
            <person name="Xia L."/>
            <person name="Li J."/>
            <person name="Zhao F."/>
            <person name="Cao W."/>
        </authorList>
    </citation>
    <scope>NUCLEOTIDE SEQUENCE</scope>
    <source>
        <strain evidence="1">Dsil-2018</strain>
    </source>
</reference>
<protein>
    <submittedName>
        <fullName evidence="1">Uncharacterized protein</fullName>
    </submittedName>
</protein>
<gene>
    <name evidence="1" type="ORF">HPB49_025296</name>
</gene>
<comment type="caution">
    <text evidence="1">The sequence shown here is derived from an EMBL/GenBank/DDBJ whole genome shotgun (WGS) entry which is preliminary data.</text>
</comment>
<name>A0ACB8DSS7_DERSI</name>